<dbReference type="EMBL" id="AP012547">
    <property type="protein sequence ID" value="BAO31128.1"/>
    <property type="molecule type" value="Genomic_DNA"/>
</dbReference>
<dbReference type="HOGENOM" id="CLU_1214282_0_0_4"/>
<evidence type="ECO:0000313" key="1">
    <source>
        <dbReference type="EMBL" id="BAO31128.1"/>
    </source>
</evidence>
<dbReference type="KEGG" id="shd:SUTH_03358"/>
<name>W0SMT7_9PROT</name>
<sequence>MHAGRDFDVRSNGGRGKLDYLIFLDSRGVSGGFEGSLADKLTGWISGAGGYYLSLCRPLELTTWATLINFITLNRLNPAQIVTNMGFVDFTPKKQSILEDAIRQVEFLVGKGVAKSYALQHIVSSRGDEIPLYSMAYDGTYRQCIESTVVRQPTVVINSPLVDPGIRVERLRPSSFFFALTESNEFNRSINGAQVVDLPDFDESLTYDAVHYTSRGNEVIFDMVKGYL</sequence>
<accession>W0SMT7</accession>
<dbReference type="Proteomes" id="UP000031637">
    <property type="component" value="Chromosome"/>
</dbReference>
<dbReference type="AlphaFoldDB" id="W0SMT7"/>
<proteinExistence type="predicted"/>
<protein>
    <submittedName>
        <fullName evidence="1">Uncharacterized protein</fullName>
    </submittedName>
</protein>
<gene>
    <name evidence="1" type="ORF">SUTH_03358</name>
</gene>
<dbReference type="STRING" id="1223802.SUTH_03358"/>
<reference evidence="1 2" key="1">
    <citation type="journal article" date="2014" name="Syst. Appl. Microbiol.">
        <title>Complete genomes of freshwater sulfur oxidizers Sulfuricella denitrificans skB26 and Sulfuritalea hydrogenivorans sk43H: genetic insights into the sulfur oxidation pathway of betaproteobacteria.</title>
        <authorList>
            <person name="Watanabe T."/>
            <person name="Kojima H."/>
            <person name="Fukui M."/>
        </authorList>
    </citation>
    <scope>NUCLEOTIDE SEQUENCE [LARGE SCALE GENOMIC DNA]</scope>
    <source>
        <strain evidence="1">DSM22779</strain>
    </source>
</reference>
<keyword evidence="2" id="KW-1185">Reference proteome</keyword>
<evidence type="ECO:0000313" key="2">
    <source>
        <dbReference type="Proteomes" id="UP000031637"/>
    </source>
</evidence>
<organism evidence="1 2">
    <name type="scientific">Sulfuritalea hydrogenivorans sk43H</name>
    <dbReference type="NCBI Taxonomy" id="1223802"/>
    <lineage>
        <taxon>Bacteria</taxon>
        <taxon>Pseudomonadati</taxon>
        <taxon>Pseudomonadota</taxon>
        <taxon>Betaproteobacteria</taxon>
        <taxon>Nitrosomonadales</taxon>
        <taxon>Sterolibacteriaceae</taxon>
        <taxon>Sulfuritalea</taxon>
    </lineage>
</organism>